<accession>A0A3B0U098</accession>
<dbReference type="EMBL" id="UOEQ01000373">
    <property type="protein sequence ID" value="VAW21763.1"/>
    <property type="molecule type" value="Genomic_DNA"/>
</dbReference>
<evidence type="ECO:0000256" key="1">
    <source>
        <dbReference type="ARBA" id="ARBA00012344"/>
    </source>
</evidence>
<dbReference type="GO" id="GO:0006751">
    <property type="term" value="P:glutathione catabolic process"/>
    <property type="evidence" value="ECO:0007669"/>
    <property type="project" value="InterPro"/>
</dbReference>
<keyword evidence="2" id="KW-0456">Lyase</keyword>
<dbReference type="AlphaFoldDB" id="A0A3B0U098"/>
<dbReference type="GO" id="GO:0005737">
    <property type="term" value="C:cytoplasm"/>
    <property type="evidence" value="ECO:0007669"/>
    <property type="project" value="TreeGrafter"/>
</dbReference>
<dbReference type="EC" id="4.3.2.7" evidence="1"/>
<dbReference type="PANTHER" id="PTHR12192:SF2">
    <property type="entry name" value="GLUTATHIONE-SPECIFIC GAMMA-GLUTAMYLCYCLOTRANSFERASE 2"/>
    <property type="match status" value="1"/>
</dbReference>
<dbReference type="GO" id="GO:0061928">
    <property type="term" value="F:glutathione specific gamma-glutamylcyclotransferase activity"/>
    <property type="evidence" value="ECO:0007669"/>
    <property type="project" value="UniProtKB-EC"/>
</dbReference>
<dbReference type="Pfam" id="PF04752">
    <property type="entry name" value="ChaC"/>
    <property type="match status" value="1"/>
</dbReference>
<evidence type="ECO:0000313" key="3">
    <source>
        <dbReference type="EMBL" id="VAW21763.1"/>
    </source>
</evidence>
<dbReference type="SUPFAM" id="SSF110857">
    <property type="entry name" value="Gamma-glutamyl cyclotransferase-like"/>
    <property type="match status" value="1"/>
</dbReference>
<dbReference type="CDD" id="cd06661">
    <property type="entry name" value="GGCT_like"/>
    <property type="match status" value="1"/>
</dbReference>
<dbReference type="InterPro" id="IPR006840">
    <property type="entry name" value="ChaC"/>
</dbReference>
<name>A0A3B0U098_9ZZZZ</name>
<dbReference type="InterPro" id="IPR036568">
    <property type="entry name" value="GGCT-like_sf"/>
</dbReference>
<reference evidence="3" key="1">
    <citation type="submission" date="2018-06" db="EMBL/GenBank/DDBJ databases">
        <authorList>
            <person name="Zhirakovskaya E."/>
        </authorList>
    </citation>
    <scope>NUCLEOTIDE SEQUENCE</scope>
</reference>
<protein>
    <recommendedName>
        <fullName evidence="1">glutathione-specific gamma-glutamylcyclotransferase</fullName>
        <ecNumber evidence="1">4.3.2.7</ecNumber>
    </recommendedName>
</protein>
<dbReference type="PANTHER" id="PTHR12192">
    <property type="entry name" value="CATION TRANSPORT PROTEIN CHAC-RELATED"/>
    <property type="match status" value="1"/>
</dbReference>
<dbReference type="InterPro" id="IPR013024">
    <property type="entry name" value="GGCT-like"/>
</dbReference>
<evidence type="ECO:0000256" key="2">
    <source>
        <dbReference type="ARBA" id="ARBA00023239"/>
    </source>
</evidence>
<dbReference type="Gene3D" id="3.10.490.10">
    <property type="entry name" value="Gamma-glutamyl cyclotransferase-like"/>
    <property type="match status" value="1"/>
</dbReference>
<sequence>MEGSHSKWVFGYGSLIWRTGFEFISDQSAQLPGYHRSLCIYSVRYRGTPKRPGLVFGLVAGGSCEGRAFEIKASEWDGVLQYLLEREGDVYHEIIQEIHLSDGRKVDALTFVADPNHEQYAGRLDMEKQLALVDGASGDAGCNRDYVFNTLSHFKDLGINDKYLFSLGEKLNSRISNK</sequence>
<proteinExistence type="predicted"/>
<organism evidence="3">
    <name type="scientific">hydrothermal vent metagenome</name>
    <dbReference type="NCBI Taxonomy" id="652676"/>
    <lineage>
        <taxon>unclassified sequences</taxon>
        <taxon>metagenomes</taxon>
        <taxon>ecological metagenomes</taxon>
    </lineage>
</organism>
<gene>
    <name evidence="3" type="ORF">MNBD_ALPHA11-1649</name>
</gene>